<evidence type="ECO:0000256" key="1">
    <source>
        <dbReference type="ARBA" id="ARBA00010990"/>
    </source>
</evidence>
<feature type="domain" description="4'-phosphopantetheinyl transferase" evidence="3">
    <location>
        <begin position="83"/>
        <end position="164"/>
    </location>
</feature>
<proteinExistence type="inferred from homology"/>
<comment type="caution">
    <text evidence="4">The sequence shown here is derived from an EMBL/GenBank/DDBJ whole genome shotgun (WGS) entry which is preliminary data.</text>
</comment>
<evidence type="ECO:0000313" key="4">
    <source>
        <dbReference type="EMBL" id="MCF7223540.1"/>
    </source>
</evidence>
<accession>A0ABS9HXE2</accession>
<evidence type="ECO:0000313" key="5">
    <source>
        <dbReference type="Proteomes" id="UP001430796"/>
    </source>
</evidence>
<reference evidence="4" key="2">
    <citation type="submission" date="2022-01" db="EMBL/GenBank/DDBJ databases">
        <authorList>
            <person name="Zhou L.Y."/>
        </authorList>
    </citation>
    <scope>NUCLEOTIDE SEQUENCE</scope>
    <source>
        <strain evidence="4">TLK-CK17</strain>
    </source>
</reference>
<dbReference type="GO" id="GO:0016740">
    <property type="term" value="F:transferase activity"/>
    <property type="evidence" value="ECO:0007669"/>
    <property type="project" value="UniProtKB-KW"/>
</dbReference>
<keyword evidence="2 4" id="KW-0808">Transferase</keyword>
<dbReference type="EMBL" id="JAKJPO010000018">
    <property type="protein sequence ID" value="MCF7223540.1"/>
    <property type="molecule type" value="Genomic_DNA"/>
</dbReference>
<dbReference type="InterPro" id="IPR037143">
    <property type="entry name" value="4-PPantetheinyl_Trfase_dom_sf"/>
</dbReference>
<dbReference type="Pfam" id="PF01648">
    <property type="entry name" value="ACPS"/>
    <property type="match status" value="1"/>
</dbReference>
<keyword evidence="5" id="KW-1185">Reference proteome</keyword>
<dbReference type="SUPFAM" id="SSF56214">
    <property type="entry name" value="4'-phosphopantetheinyl transferase"/>
    <property type="match status" value="2"/>
</dbReference>
<sequence>MSLPTSAPVSPRWTWLPRQPGVPAELQARGWLSAQLDTPPEALSLQRDAWRRPWIAAPFEARDINWSHSGEGLLVALADSGVRVGVDLEWQRPRPRALMLAERYFAAAEHAWLAGMADPQARERAFLRLWCAKEAVLKAHGRGLAFGLDRLRFEDGPGGLRLVACDPDLGTPAGWQLRELEPAPGYLGALAWRPAAAGGAVSGS</sequence>
<comment type="similarity">
    <text evidence="1">Belongs to the P-Pant transferase superfamily. Gsp/Sfp/HetI/AcpT family.</text>
</comment>
<evidence type="ECO:0000259" key="3">
    <source>
        <dbReference type="Pfam" id="PF01648"/>
    </source>
</evidence>
<dbReference type="RefSeq" id="WP_237056622.1">
    <property type="nucleotide sequence ID" value="NZ_JAKJPO010000018.1"/>
</dbReference>
<name>A0ABS9HXE2_9GAMM</name>
<dbReference type="PANTHER" id="PTHR12215:SF10">
    <property type="entry name" value="L-AMINOADIPATE-SEMIALDEHYDE DEHYDROGENASE-PHOSPHOPANTETHEINYL TRANSFERASE"/>
    <property type="match status" value="1"/>
</dbReference>
<dbReference type="PANTHER" id="PTHR12215">
    <property type="entry name" value="PHOSPHOPANTETHEINE TRANSFERASE"/>
    <property type="match status" value="1"/>
</dbReference>
<gene>
    <name evidence="4" type="ORF">L3V18_17410</name>
</gene>
<organism evidence="4 5">
    <name type="scientific">Marilutibacter chinensis</name>
    <dbReference type="NCBI Taxonomy" id="2912247"/>
    <lineage>
        <taxon>Bacteria</taxon>
        <taxon>Pseudomonadati</taxon>
        <taxon>Pseudomonadota</taxon>
        <taxon>Gammaproteobacteria</taxon>
        <taxon>Lysobacterales</taxon>
        <taxon>Lysobacteraceae</taxon>
        <taxon>Marilutibacter</taxon>
    </lineage>
</organism>
<dbReference type="InterPro" id="IPR008278">
    <property type="entry name" value="4-PPantetheinyl_Trfase_dom"/>
</dbReference>
<protein>
    <submittedName>
        <fullName evidence="4">4'-phosphopantetheinyl transferase superfamily protein</fullName>
    </submittedName>
</protein>
<evidence type="ECO:0000256" key="2">
    <source>
        <dbReference type="ARBA" id="ARBA00022679"/>
    </source>
</evidence>
<dbReference type="Proteomes" id="UP001430796">
    <property type="component" value="Unassembled WGS sequence"/>
</dbReference>
<dbReference type="InterPro" id="IPR050559">
    <property type="entry name" value="P-Pant_transferase_sf"/>
</dbReference>
<reference evidence="4" key="1">
    <citation type="submission" date="2022-01" db="EMBL/GenBank/DDBJ databases">
        <title>Lysobacter chinensis sp. nov., a bacterium isolated from cow dung compost.</title>
        <authorList>
            <person name="Liu Y."/>
        </authorList>
    </citation>
    <scope>NUCLEOTIDE SEQUENCE</scope>
    <source>
        <strain evidence="4">TLK-CK17</strain>
    </source>
</reference>
<dbReference type="Gene3D" id="3.90.470.20">
    <property type="entry name" value="4'-phosphopantetheinyl transferase domain"/>
    <property type="match status" value="1"/>
</dbReference>